<sequence length="676" mass="72697">MFSSHRAAQRFCGGCALARRGLPAAALHPSRTLRLYANTLAGMSPKTVSSLHVRDSTRDDFDTVEAGSGPLRAVGGDWDADIQRDDGHGVRVEGGELTYPVSVVHAHTVAKQATAALQSLLGHSRLPSSAAVVDADGDDRISAVEAPVAHKRICDADTVRRDAAGPHFSTEGAGPVGGDAMGEDACLSHGEEELQECAEAFADEEAMMGVEEASTGTAAAVTPPLQGIAPDHQKSAGRQTTESPDATQYSAGYPLNLRGARYWGSTALAMRSAAETRGFVSPFWASRRGFEDAGVTVTAAEEEGVLASTSSLVSVRLFNLEQTTLASKYRCATVDEVTAHLRLEKARHDTSLFLRGLRNTPHVLDIAGGCLPFSLAAAITASLHFARLQVQSPYWLSEHDVQVIGAAVRPEEVKYGVLVPHSLLKTSWQSTLETAAHAELSASARVGAPATTVSDEEASSDAARSMKRYYNVAQLDDQERFARLNPVRDRLARCVNYRGNRYRPSTTWLMWEYCARHNFPLTDMRHIVFITMEKLTQLGGRVVWTKPYPTSCTHAGRDDVAAVGISSRIRTSDAARVSSTPPSSSAAVLAFKKMRATPHRELDVVPACGGQSARGGTDDTSSRAADGGVDPPLFTMVISDEVVCLCNAVQTDIADLLIARANELRKTRYWKQCLQL</sequence>
<feature type="region of interest" description="Disordered" evidence="1">
    <location>
        <begin position="222"/>
        <end position="250"/>
    </location>
</feature>
<protein>
    <recommendedName>
        <fullName evidence="2">Trypanosoma Tc-38 (p38) protein domain-containing protein</fullName>
    </recommendedName>
</protein>
<dbReference type="AlphaFoldDB" id="A0A640KED2"/>
<evidence type="ECO:0000256" key="1">
    <source>
        <dbReference type="SAM" id="MobiDB-lite"/>
    </source>
</evidence>
<reference evidence="3" key="1">
    <citation type="submission" date="2019-11" db="EMBL/GenBank/DDBJ databases">
        <title>Leishmania tarentolae CDS.</title>
        <authorList>
            <person name="Goto Y."/>
            <person name="Yamagishi J."/>
        </authorList>
    </citation>
    <scope>NUCLEOTIDE SEQUENCE [LARGE SCALE GENOMIC DNA]</scope>
    <source>
        <strain evidence="3">Parrot Tar II</strain>
    </source>
</reference>
<evidence type="ECO:0000259" key="2">
    <source>
        <dbReference type="Pfam" id="PF20054"/>
    </source>
</evidence>
<feature type="region of interest" description="Disordered" evidence="1">
    <location>
        <begin position="605"/>
        <end position="626"/>
    </location>
</feature>
<evidence type="ECO:0000313" key="4">
    <source>
        <dbReference type="Proteomes" id="UP000419144"/>
    </source>
</evidence>
<comment type="caution">
    <text evidence="3">The sequence shown here is derived from an EMBL/GenBank/DDBJ whole genome shotgun (WGS) entry which is preliminary data.</text>
</comment>
<dbReference type="Proteomes" id="UP000419144">
    <property type="component" value="Unassembled WGS sequence"/>
</dbReference>
<dbReference type="InterPro" id="IPR045399">
    <property type="entry name" value="Tc-38"/>
</dbReference>
<dbReference type="VEuPathDB" id="TriTrypDB:LtaPh_1606400"/>
<dbReference type="Pfam" id="PF20054">
    <property type="entry name" value="Tc-38"/>
    <property type="match status" value="1"/>
</dbReference>
<dbReference type="EMBL" id="BLBS01000020">
    <property type="protein sequence ID" value="GET87424.1"/>
    <property type="molecule type" value="Genomic_DNA"/>
</dbReference>
<feature type="compositionally biased region" description="Polar residues" evidence="1">
    <location>
        <begin position="236"/>
        <end position="250"/>
    </location>
</feature>
<feature type="domain" description="Trypanosoma Tc-38 (p38) protein" evidence="2">
    <location>
        <begin position="257"/>
        <end position="326"/>
    </location>
</feature>
<dbReference type="OrthoDB" id="266271at2759"/>
<accession>A0A640KED2</accession>
<proteinExistence type="predicted"/>
<evidence type="ECO:0000313" key="3">
    <source>
        <dbReference type="EMBL" id="GET87424.1"/>
    </source>
</evidence>
<gene>
    <name evidence="3" type="ORF">LtaPh_1606400</name>
</gene>
<keyword evidence="4" id="KW-1185">Reference proteome</keyword>
<name>A0A640KED2_LEITA</name>
<feature type="region of interest" description="Disordered" evidence="1">
    <location>
        <begin position="165"/>
        <end position="184"/>
    </location>
</feature>
<organism evidence="3 4">
    <name type="scientific">Leishmania tarentolae</name>
    <name type="common">Sauroleishmania tarentolae</name>
    <dbReference type="NCBI Taxonomy" id="5689"/>
    <lineage>
        <taxon>Eukaryota</taxon>
        <taxon>Discoba</taxon>
        <taxon>Euglenozoa</taxon>
        <taxon>Kinetoplastea</taxon>
        <taxon>Metakinetoplastina</taxon>
        <taxon>Trypanosomatida</taxon>
        <taxon>Trypanosomatidae</taxon>
        <taxon>Leishmaniinae</taxon>
        <taxon>Leishmania</taxon>
        <taxon>lizard Leishmania</taxon>
    </lineage>
</organism>